<dbReference type="EMBL" id="MKQS01000040">
    <property type="protein sequence ID" value="OFE42531.1"/>
    <property type="molecule type" value="Genomic_DNA"/>
</dbReference>
<evidence type="ECO:0000313" key="1">
    <source>
        <dbReference type="EMBL" id="OFE42531.1"/>
    </source>
</evidence>
<comment type="caution">
    <text evidence="1">The sequence shown here is derived from an EMBL/GenBank/DDBJ whole genome shotgun (WGS) entry which is preliminary data.</text>
</comment>
<evidence type="ECO:0000313" key="2">
    <source>
        <dbReference type="Proteomes" id="UP000186931"/>
    </source>
</evidence>
<protein>
    <submittedName>
        <fullName evidence="1">Uncharacterized protein</fullName>
    </submittedName>
</protein>
<dbReference type="AlphaFoldDB" id="A0A1E8DYP6"/>
<dbReference type="Proteomes" id="UP000186931">
    <property type="component" value="Unassembled WGS sequence"/>
</dbReference>
<sequence>MGTKLRLIGSLGKAVLAGCLRYLQGQEISPTWKPDLDHFIQEKEQNDEYKENYVKYLKIAADLGSFPAQLELYQFRDNDDYVDVDEDIENYSYSTYPSDIELALAKRGDEGCLREIFDRIVCDSFDEIKELKENNLIEAWKWQKFAQYLGYDLAKGNYKTEAIYDQGNIFAAESGRHDIHLPKLKLEQENIVNQEVNKLIQFYANLDEFNFTRYLDDSSHINWDDEFDWEDD</sequence>
<gene>
    <name evidence="1" type="ORF">BJN41_13960</name>
</gene>
<organism evidence="1 2">
    <name type="scientific">Acinetobacter towneri</name>
    <dbReference type="NCBI Taxonomy" id="202956"/>
    <lineage>
        <taxon>Bacteria</taxon>
        <taxon>Pseudomonadati</taxon>
        <taxon>Pseudomonadota</taxon>
        <taxon>Gammaproteobacteria</taxon>
        <taxon>Moraxellales</taxon>
        <taxon>Moraxellaceae</taxon>
        <taxon>Acinetobacter</taxon>
    </lineage>
</organism>
<dbReference type="RefSeq" id="WP_070155695.1">
    <property type="nucleotide sequence ID" value="NZ_MKQS01000040.1"/>
</dbReference>
<reference evidence="1 2" key="1">
    <citation type="submission" date="2016-10" db="EMBL/GenBank/DDBJ databases">
        <title>Genome of airborne Acinetobacter sp. 5-2Ac02 in the hospital environment: Species near to Acinetobacter towneri.</title>
        <authorList>
            <person name="Barbosa B."/>
            <person name="Fernandez-Garcia L."/>
            <person name="Gato E."/>
            <person name="Leao R."/>
            <person name="Albano R."/>
            <person name="Fernandez B."/>
            <person name="Fernandez-Cuenca F."/>
            <person name="Marques E."/>
            <person name="Tomas M."/>
        </authorList>
    </citation>
    <scope>NUCLEOTIDE SEQUENCE [LARGE SCALE GENOMIC DNA]</scope>
    <source>
        <strain evidence="1 2">5-2Ac02</strain>
    </source>
</reference>
<proteinExistence type="predicted"/>
<accession>A0A1E8DYP6</accession>
<name>A0A1E8DYP6_9GAMM</name>